<comment type="subcellular location">
    <subcellularLocation>
        <location evidence="1 6">Membrane</location>
        <topology evidence="1 6">Multi-pass membrane protein</topology>
    </subcellularLocation>
</comment>
<dbReference type="GO" id="GO:0005886">
    <property type="term" value="C:plasma membrane"/>
    <property type="evidence" value="ECO:0007669"/>
    <property type="project" value="TreeGrafter"/>
</dbReference>
<feature type="transmembrane region" description="Helical" evidence="6">
    <location>
        <begin position="146"/>
        <end position="169"/>
    </location>
</feature>
<dbReference type="PANTHER" id="PTHR19282:SF544">
    <property type="entry name" value="TETRASPANIN"/>
    <property type="match status" value="1"/>
</dbReference>
<accession>A0A9Q0MAW7</accession>
<evidence type="ECO:0000256" key="3">
    <source>
        <dbReference type="ARBA" id="ARBA00022692"/>
    </source>
</evidence>
<keyword evidence="5 6" id="KW-0472">Membrane</keyword>
<evidence type="ECO:0000313" key="7">
    <source>
        <dbReference type="EMBL" id="KAJ6222079.1"/>
    </source>
</evidence>
<reference evidence="7" key="1">
    <citation type="submission" date="2022-12" db="EMBL/GenBank/DDBJ databases">
        <title>Genome assemblies of Blomia tropicalis.</title>
        <authorList>
            <person name="Cui Y."/>
        </authorList>
    </citation>
    <scope>NUCLEOTIDE SEQUENCE</scope>
    <source>
        <tissue evidence="7">Adult mites</tissue>
    </source>
</reference>
<dbReference type="FunFam" id="1.10.1450.10:FF:000029">
    <property type="entry name" value="Tetraspanin"/>
    <property type="match status" value="1"/>
</dbReference>
<evidence type="ECO:0000256" key="5">
    <source>
        <dbReference type="ARBA" id="ARBA00023136"/>
    </source>
</evidence>
<keyword evidence="3 6" id="KW-0812">Transmembrane</keyword>
<dbReference type="Gene3D" id="1.10.1450.10">
    <property type="entry name" value="Tetraspanin"/>
    <property type="match status" value="1"/>
</dbReference>
<sequence>MMVVGAIACFCSSTDSSVLLYILGAVFFIVFGLILATSITGYVYRDNLKGQLHRSLNESLQEYGNNSLIEKDWDRIQTHFECCGVDNSEDWQQSNWHQTNQNLSFPDSCCKTLKHCDNVAVDQIYKQGCYPTILNMLTDNFSSLSLASFFISIFQLCGVTLAICLANHINKAQYEEMY</sequence>
<dbReference type="SUPFAM" id="SSF48652">
    <property type="entry name" value="Tetraspanin"/>
    <property type="match status" value="1"/>
</dbReference>
<keyword evidence="8" id="KW-1185">Reference proteome</keyword>
<proteinExistence type="inferred from homology"/>
<dbReference type="InterPro" id="IPR008952">
    <property type="entry name" value="Tetraspanin_EC2_sf"/>
</dbReference>
<gene>
    <name evidence="7" type="ORF">RDWZM_000624</name>
</gene>
<dbReference type="InterPro" id="IPR000301">
    <property type="entry name" value="Tetraspanin_animals"/>
</dbReference>
<dbReference type="PIRSF" id="PIRSF002419">
    <property type="entry name" value="Tetraspanin"/>
    <property type="match status" value="1"/>
</dbReference>
<dbReference type="CDD" id="cd03127">
    <property type="entry name" value="tetraspanin_LEL"/>
    <property type="match status" value="1"/>
</dbReference>
<dbReference type="AlphaFoldDB" id="A0A9Q0MAW7"/>
<dbReference type="PANTHER" id="PTHR19282">
    <property type="entry name" value="TETRASPANIN"/>
    <property type="match status" value="1"/>
</dbReference>
<dbReference type="OMA" id="SFANAYH"/>
<comment type="similarity">
    <text evidence="2 6">Belongs to the tetraspanin (TM4SF) family.</text>
</comment>
<protein>
    <recommendedName>
        <fullName evidence="6">Tetraspanin</fullName>
    </recommendedName>
</protein>
<dbReference type="Proteomes" id="UP001142055">
    <property type="component" value="Chromosome 1"/>
</dbReference>
<comment type="caution">
    <text evidence="7">The sequence shown here is derived from an EMBL/GenBank/DDBJ whole genome shotgun (WGS) entry which is preliminary data.</text>
</comment>
<feature type="transmembrane region" description="Helical" evidence="6">
    <location>
        <begin position="26"/>
        <end position="44"/>
    </location>
</feature>
<name>A0A9Q0MAW7_BLOTA</name>
<keyword evidence="4 6" id="KW-1133">Transmembrane helix</keyword>
<dbReference type="InterPro" id="IPR018499">
    <property type="entry name" value="Tetraspanin/Peripherin"/>
</dbReference>
<dbReference type="EMBL" id="JAPWDV010000001">
    <property type="protein sequence ID" value="KAJ6222079.1"/>
    <property type="molecule type" value="Genomic_DNA"/>
</dbReference>
<evidence type="ECO:0000313" key="8">
    <source>
        <dbReference type="Proteomes" id="UP001142055"/>
    </source>
</evidence>
<evidence type="ECO:0000256" key="6">
    <source>
        <dbReference type="RuleBase" id="RU361218"/>
    </source>
</evidence>
<evidence type="ECO:0000256" key="4">
    <source>
        <dbReference type="ARBA" id="ARBA00022989"/>
    </source>
</evidence>
<evidence type="ECO:0000256" key="1">
    <source>
        <dbReference type="ARBA" id="ARBA00004141"/>
    </source>
</evidence>
<comment type="caution">
    <text evidence="6">Lacks conserved residue(s) required for the propagation of feature annotation.</text>
</comment>
<dbReference type="Pfam" id="PF00335">
    <property type="entry name" value="Tetraspanin"/>
    <property type="match status" value="1"/>
</dbReference>
<evidence type="ECO:0000256" key="2">
    <source>
        <dbReference type="ARBA" id="ARBA00006840"/>
    </source>
</evidence>
<organism evidence="7 8">
    <name type="scientific">Blomia tropicalis</name>
    <name type="common">Mite</name>
    <dbReference type="NCBI Taxonomy" id="40697"/>
    <lineage>
        <taxon>Eukaryota</taxon>
        <taxon>Metazoa</taxon>
        <taxon>Ecdysozoa</taxon>
        <taxon>Arthropoda</taxon>
        <taxon>Chelicerata</taxon>
        <taxon>Arachnida</taxon>
        <taxon>Acari</taxon>
        <taxon>Acariformes</taxon>
        <taxon>Sarcoptiformes</taxon>
        <taxon>Astigmata</taxon>
        <taxon>Glycyphagoidea</taxon>
        <taxon>Echimyopodidae</taxon>
        <taxon>Blomia</taxon>
    </lineage>
</organism>